<feature type="compositionally biased region" description="Low complexity" evidence="6">
    <location>
        <begin position="171"/>
        <end position="221"/>
    </location>
</feature>
<dbReference type="VEuPathDB" id="AmoebaDB:NF0043220"/>
<dbReference type="SMR" id="A0A6A5BCE8"/>
<evidence type="ECO:0000313" key="9">
    <source>
        <dbReference type="Proteomes" id="UP000444721"/>
    </source>
</evidence>
<feature type="compositionally biased region" description="Acidic residues" evidence="6">
    <location>
        <begin position="299"/>
        <end position="314"/>
    </location>
</feature>
<sequence length="816" mass="89893">MSNSSTTPPHRKRFSFSPTTSTAPSANAVLRNNKQQSTNSHPSFLSYRTPESSNKQNKACSPSRSNNTPLCDRFISNRSSSNLRYGLSSPSIFDALSSSSTRRSIATPFLRRSSFSYGRPREVDERSITNSSPNSSLYQYYQYNHLSTSPTTSRPLSRAGSGYSSPRGGFSTSNNNHSPLSTTPPSTLSDSSGRSLNNSLNNSLGSSTSTNSSSGSSSYGHLDVSSLTLEDVNSGSGLSYPQTLAVTDLDMSSSFNPFGPQQQPLVNPLNQSFSLNDPESVDYFLQMPFPQTSLFSSYQEEDGEDHNNEEEEDSNLSLSTGKGTTAPNGFNMDGVSVGGKGHVFNNLLISELLPNSQSVVNTPYLSPSSSSCTNYNSLFPTFLDSQSHAASKSISIHSMTHPQPKHRSLLQSRSVTSSPLKRSSSPNSTNSNILKFRPNSTNGIDVSRRQAYNSNKGIPEPTLSMLIHPNNTILARNGINFKTNQQIVLSKGNRKIPEVPLRVLDAPGIRDDFYLNLIDWGDCNQIAVALNTSVFLWNATNYTVSNLVSMDEGNLVCSVSWMRHDPNVLSIGTEDGFVSIYDVQKQIKIRDVHRHAERVGSISWNGYQIATGSRDNNIFISDIRSKNSMIKLSSHSQEICGLQWNPQGNQIASGGNDNNLFVWEPGYNFRHPLWKFNDHNAAVKALAWSPNHSNLLVSGGGVKDRCLRFWNTSTGEMLSSRKTSSQICNVYWNKQTNELVTTHGFSQNNITVWSSFPFVEPITHLYGHTERVLFLTSSPDGSQIVTGSGDETLRFWSLFEPERSSTNILGESYEIR</sequence>
<keyword evidence="2 5" id="KW-0853">WD repeat</keyword>
<feature type="compositionally biased region" description="Low complexity" evidence="6">
    <location>
        <begin position="412"/>
        <end position="429"/>
    </location>
</feature>
<feature type="compositionally biased region" description="Low complexity" evidence="6">
    <location>
        <begin position="15"/>
        <end position="26"/>
    </location>
</feature>
<dbReference type="PROSITE" id="PS50294">
    <property type="entry name" value="WD_REPEATS_REGION"/>
    <property type="match status" value="2"/>
</dbReference>
<dbReference type="PANTHER" id="PTHR19918:SF1">
    <property type="entry name" value="FIZZY-RELATED PROTEIN HOMOLOG"/>
    <property type="match status" value="1"/>
</dbReference>
<dbReference type="AlphaFoldDB" id="A0A6A5BCE8"/>
<gene>
    <name evidence="8" type="ORF">FDP41_010007</name>
</gene>
<dbReference type="RefSeq" id="XP_044556500.1">
    <property type="nucleotide sequence ID" value="XM_044700259.1"/>
</dbReference>
<dbReference type="VEuPathDB" id="AmoebaDB:FDP41_010007"/>
<comment type="caution">
    <text evidence="8">The sequence shown here is derived from an EMBL/GenBank/DDBJ whole genome shotgun (WGS) entry which is preliminary data.</text>
</comment>
<dbReference type="InterPro" id="IPR001680">
    <property type="entry name" value="WD40_rpt"/>
</dbReference>
<feature type="repeat" description="WD" evidence="5">
    <location>
        <begin position="632"/>
        <end position="664"/>
    </location>
</feature>
<evidence type="ECO:0000259" key="7">
    <source>
        <dbReference type="Pfam" id="PF24807"/>
    </source>
</evidence>
<dbReference type="InterPro" id="IPR033010">
    <property type="entry name" value="Cdc20/Fizzy"/>
</dbReference>
<organism evidence="8 9">
    <name type="scientific">Naegleria fowleri</name>
    <name type="common">Brain eating amoeba</name>
    <dbReference type="NCBI Taxonomy" id="5763"/>
    <lineage>
        <taxon>Eukaryota</taxon>
        <taxon>Discoba</taxon>
        <taxon>Heterolobosea</taxon>
        <taxon>Tetramitia</taxon>
        <taxon>Eutetramitia</taxon>
        <taxon>Vahlkampfiidae</taxon>
        <taxon>Naegleria</taxon>
    </lineage>
</organism>
<keyword evidence="3" id="KW-0677">Repeat</keyword>
<keyword evidence="4" id="KW-0131">Cell cycle</keyword>
<dbReference type="InterPro" id="IPR036322">
    <property type="entry name" value="WD40_repeat_dom_sf"/>
</dbReference>
<feature type="repeat" description="WD" evidence="5">
    <location>
        <begin position="765"/>
        <end position="806"/>
    </location>
</feature>
<dbReference type="EMBL" id="VFQX01000074">
    <property type="protein sequence ID" value="KAF0971784.1"/>
    <property type="molecule type" value="Genomic_DNA"/>
</dbReference>
<evidence type="ECO:0000256" key="6">
    <source>
        <dbReference type="SAM" id="MobiDB-lite"/>
    </source>
</evidence>
<evidence type="ECO:0000256" key="3">
    <source>
        <dbReference type="ARBA" id="ARBA00022737"/>
    </source>
</evidence>
<feature type="compositionally biased region" description="Low complexity" evidence="6">
    <location>
        <begin position="147"/>
        <end position="158"/>
    </location>
</feature>
<dbReference type="PROSITE" id="PS50082">
    <property type="entry name" value="WD_REPEATS_2"/>
    <property type="match status" value="3"/>
</dbReference>
<dbReference type="GeneID" id="68117222"/>
<feature type="compositionally biased region" description="Polar residues" evidence="6">
    <location>
        <begin position="49"/>
        <end position="69"/>
    </location>
</feature>
<comment type="similarity">
    <text evidence="1">Belongs to the WD repeat CDC20/Fizzy family.</text>
</comment>
<evidence type="ECO:0000313" key="8">
    <source>
        <dbReference type="EMBL" id="KAF0971784.1"/>
    </source>
</evidence>
<proteinExistence type="inferred from homology"/>
<dbReference type="VEuPathDB" id="AmoebaDB:NfTy_081780"/>
<dbReference type="Proteomes" id="UP000444721">
    <property type="component" value="Unassembled WGS sequence"/>
</dbReference>
<feature type="region of interest" description="Disordered" evidence="6">
    <location>
        <begin position="1"/>
        <end position="71"/>
    </location>
</feature>
<dbReference type="InterPro" id="IPR015943">
    <property type="entry name" value="WD40/YVTN_repeat-like_dom_sf"/>
</dbReference>
<protein>
    <recommendedName>
        <fullName evidence="7">CDC20/Fizzy WD40 domain-containing protein</fullName>
    </recommendedName>
</protein>
<dbReference type="PROSITE" id="PS00678">
    <property type="entry name" value="WD_REPEATS_1"/>
    <property type="match status" value="1"/>
</dbReference>
<keyword evidence="9" id="KW-1185">Reference proteome</keyword>
<feature type="repeat" description="WD" evidence="5">
    <location>
        <begin position="676"/>
        <end position="720"/>
    </location>
</feature>
<reference evidence="8 9" key="1">
    <citation type="journal article" date="2019" name="Sci. Rep.">
        <title>Nanopore sequencing improves the draft genome of the human pathogenic amoeba Naegleria fowleri.</title>
        <authorList>
            <person name="Liechti N."/>
            <person name="Schurch N."/>
            <person name="Bruggmann R."/>
            <person name="Wittwer M."/>
        </authorList>
    </citation>
    <scope>NUCLEOTIDE SEQUENCE [LARGE SCALE GENOMIC DNA]</scope>
    <source>
        <strain evidence="8 9">ATCC 30894</strain>
    </source>
</reference>
<dbReference type="GO" id="GO:0005680">
    <property type="term" value="C:anaphase-promoting complex"/>
    <property type="evidence" value="ECO:0007669"/>
    <property type="project" value="TreeGrafter"/>
</dbReference>
<dbReference type="InterPro" id="IPR056150">
    <property type="entry name" value="WD40_CDC20-Fz"/>
</dbReference>
<dbReference type="GO" id="GO:0010997">
    <property type="term" value="F:anaphase-promoting complex binding"/>
    <property type="evidence" value="ECO:0007669"/>
    <property type="project" value="InterPro"/>
</dbReference>
<dbReference type="GO" id="GO:0031145">
    <property type="term" value="P:anaphase-promoting complex-dependent catabolic process"/>
    <property type="evidence" value="ECO:0007669"/>
    <property type="project" value="TreeGrafter"/>
</dbReference>
<evidence type="ECO:0000256" key="5">
    <source>
        <dbReference type="PROSITE-ProRule" id="PRU00221"/>
    </source>
</evidence>
<feature type="region of interest" description="Disordered" evidence="6">
    <location>
        <begin position="147"/>
        <end position="221"/>
    </location>
</feature>
<feature type="compositionally biased region" description="Polar residues" evidence="6">
    <location>
        <begin position="30"/>
        <end position="43"/>
    </location>
</feature>
<feature type="region of interest" description="Disordered" evidence="6">
    <location>
        <begin position="297"/>
        <end position="329"/>
    </location>
</feature>
<dbReference type="Gene3D" id="2.130.10.10">
    <property type="entry name" value="YVTN repeat-like/Quinoprotein amine dehydrogenase"/>
    <property type="match status" value="1"/>
</dbReference>
<feature type="compositionally biased region" description="Polar residues" evidence="6">
    <location>
        <begin position="430"/>
        <end position="445"/>
    </location>
</feature>
<dbReference type="OMA" id="HITIWSS"/>
<name>A0A6A5BCE8_NAEFO</name>
<feature type="domain" description="CDC20/Fizzy WD40" evidence="7">
    <location>
        <begin position="504"/>
        <end position="796"/>
    </location>
</feature>
<evidence type="ECO:0000256" key="1">
    <source>
        <dbReference type="ARBA" id="ARBA00006445"/>
    </source>
</evidence>
<dbReference type="SUPFAM" id="SSF50978">
    <property type="entry name" value="WD40 repeat-like"/>
    <property type="match status" value="1"/>
</dbReference>
<evidence type="ECO:0000256" key="4">
    <source>
        <dbReference type="ARBA" id="ARBA00023306"/>
    </source>
</evidence>
<feature type="region of interest" description="Disordered" evidence="6">
    <location>
        <begin position="398"/>
        <end position="445"/>
    </location>
</feature>
<dbReference type="GO" id="GO:1990757">
    <property type="term" value="F:ubiquitin ligase activator activity"/>
    <property type="evidence" value="ECO:0007669"/>
    <property type="project" value="TreeGrafter"/>
</dbReference>
<dbReference type="GO" id="GO:1905786">
    <property type="term" value="P:positive regulation of anaphase-promoting complex-dependent catabolic process"/>
    <property type="evidence" value="ECO:0007669"/>
    <property type="project" value="TreeGrafter"/>
</dbReference>
<dbReference type="PANTHER" id="PTHR19918">
    <property type="entry name" value="CELL DIVISION CYCLE 20 CDC20 FIZZY -RELATED"/>
    <property type="match status" value="1"/>
</dbReference>
<dbReference type="Pfam" id="PF24807">
    <property type="entry name" value="WD40_CDC20-Fz"/>
    <property type="match status" value="1"/>
</dbReference>
<accession>A0A6A5BCE8</accession>
<evidence type="ECO:0000256" key="2">
    <source>
        <dbReference type="ARBA" id="ARBA00022574"/>
    </source>
</evidence>
<dbReference type="InterPro" id="IPR019775">
    <property type="entry name" value="WD40_repeat_CS"/>
</dbReference>
<dbReference type="SMART" id="SM00320">
    <property type="entry name" value="WD40"/>
    <property type="match status" value="5"/>
</dbReference>
<dbReference type="OrthoDB" id="10263272at2759"/>